<name>A0AAE0UFG9_SORBR</name>
<dbReference type="Proteomes" id="UP001281003">
    <property type="component" value="Unassembled WGS sequence"/>
</dbReference>
<keyword evidence="1" id="KW-0812">Transmembrane</keyword>
<feature type="transmembrane region" description="Helical" evidence="1">
    <location>
        <begin position="6"/>
        <end position="24"/>
    </location>
</feature>
<comment type="caution">
    <text evidence="2">The sequence shown here is derived from an EMBL/GenBank/DDBJ whole genome shotgun (WGS) entry which is preliminary data.</text>
</comment>
<sequence length="116" mass="13510">CILRGWALSVIGISLWVSNFVVGWKQLRRWLLASFKNGCSTSIIWRKISSSTKFYTDGRFAVKGFQDETYWMHRSTRENAPLVRRQRALRGRRPQLSAPRAALGVHEGSWFKKLRI</sequence>
<organism evidence="2 3">
    <name type="scientific">Sordaria brevicollis</name>
    <dbReference type="NCBI Taxonomy" id="83679"/>
    <lineage>
        <taxon>Eukaryota</taxon>
        <taxon>Fungi</taxon>
        <taxon>Dikarya</taxon>
        <taxon>Ascomycota</taxon>
        <taxon>Pezizomycotina</taxon>
        <taxon>Sordariomycetes</taxon>
        <taxon>Sordariomycetidae</taxon>
        <taxon>Sordariales</taxon>
        <taxon>Sordariaceae</taxon>
        <taxon>Sordaria</taxon>
    </lineage>
</organism>
<keyword evidence="1" id="KW-1133">Transmembrane helix</keyword>
<keyword evidence="1" id="KW-0472">Membrane</keyword>
<reference evidence="2" key="2">
    <citation type="submission" date="2023-07" db="EMBL/GenBank/DDBJ databases">
        <authorList>
            <consortium name="Lawrence Berkeley National Laboratory"/>
            <person name="Haridas S."/>
            <person name="Hensen N."/>
            <person name="Bonometti L."/>
            <person name="Westerberg I."/>
            <person name="Brannstrom I.O."/>
            <person name="Guillou S."/>
            <person name="Cros-Aarteil S."/>
            <person name="Calhoun S."/>
            <person name="Kuo A."/>
            <person name="Mondo S."/>
            <person name="Pangilinan J."/>
            <person name="Riley R."/>
            <person name="LaButti K."/>
            <person name="Andreopoulos B."/>
            <person name="Lipzen A."/>
            <person name="Chen C."/>
            <person name="Yanf M."/>
            <person name="Daum C."/>
            <person name="Ng V."/>
            <person name="Clum A."/>
            <person name="Steindorff A."/>
            <person name="Ohm R."/>
            <person name="Martin F."/>
            <person name="Silar P."/>
            <person name="Natvig D."/>
            <person name="Lalanne C."/>
            <person name="Gautier V."/>
            <person name="Ament-velasquez S.L."/>
            <person name="Kruys A."/>
            <person name="Hutchinson M.I."/>
            <person name="Powell A.J."/>
            <person name="Barry K."/>
            <person name="Miller A.N."/>
            <person name="Grigoriev I.V."/>
            <person name="Debuchy R."/>
            <person name="Gladieux P."/>
            <person name="Thoren M.H."/>
            <person name="Johannesson H."/>
        </authorList>
    </citation>
    <scope>NUCLEOTIDE SEQUENCE</scope>
    <source>
        <strain evidence="2">FGSC 1904</strain>
    </source>
</reference>
<dbReference type="EMBL" id="JAUTDP010000002">
    <property type="protein sequence ID" value="KAK3402128.1"/>
    <property type="molecule type" value="Genomic_DNA"/>
</dbReference>
<keyword evidence="3" id="KW-1185">Reference proteome</keyword>
<protein>
    <submittedName>
        <fullName evidence="2">Uncharacterized protein</fullName>
    </submittedName>
</protein>
<evidence type="ECO:0000256" key="1">
    <source>
        <dbReference type="SAM" id="Phobius"/>
    </source>
</evidence>
<reference evidence="2" key="1">
    <citation type="journal article" date="2023" name="Mol. Phylogenet. Evol.">
        <title>Genome-scale phylogeny and comparative genomics of the fungal order Sordariales.</title>
        <authorList>
            <person name="Hensen N."/>
            <person name="Bonometti L."/>
            <person name="Westerberg I."/>
            <person name="Brannstrom I.O."/>
            <person name="Guillou S."/>
            <person name="Cros-Aarteil S."/>
            <person name="Calhoun S."/>
            <person name="Haridas S."/>
            <person name="Kuo A."/>
            <person name="Mondo S."/>
            <person name="Pangilinan J."/>
            <person name="Riley R."/>
            <person name="LaButti K."/>
            <person name="Andreopoulos B."/>
            <person name="Lipzen A."/>
            <person name="Chen C."/>
            <person name="Yan M."/>
            <person name="Daum C."/>
            <person name="Ng V."/>
            <person name="Clum A."/>
            <person name="Steindorff A."/>
            <person name="Ohm R.A."/>
            <person name="Martin F."/>
            <person name="Silar P."/>
            <person name="Natvig D.O."/>
            <person name="Lalanne C."/>
            <person name="Gautier V."/>
            <person name="Ament-Velasquez S.L."/>
            <person name="Kruys A."/>
            <person name="Hutchinson M.I."/>
            <person name="Powell A.J."/>
            <person name="Barry K."/>
            <person name="Miller A.N."/>
            <person name="Grigoriev I.V."/>
            <person name="Debuchy R."/>
            <person name="Gladieux P."/>
            <person name="Hiltunen Thoren M."/>
            <person name="Johannesson H."/>
        </authorList>
    </citation>
    <scope>NUCLEOTIDE SEQUENCE</scope>
    <source>
        <strain evidence="2">FGSC 1904</strain>
    </source>
</reference>
<feature type="non-terminal residue" evidence="2">
    <location>
        <position position="1"/>
    </location>
</feature>
<proteinExistence type="predicted"/>
<accession>A0AAE0UFG9</accession>
<evidence type="ECO:0000313" key="2">
    <source>
        <dbReference type="EMBL" id="KAK3402128.1"/>
    </source>
</evidence>
<dbReference type="AlphaFoldDB" id="A0AAE0UFG9"/>
<evidence type="ECO:0000313" key="3">
    <source>
        <dbReference type="Proteomes" id="UP001281003"/>
    </source>
</evidence>
<gene>
    <name evidence="2" type="ORF">B0T20DRAFT_493211</name>
</gene>